<feature type="transmembrane region" description="Helical" evidence="5">
    <location>
        <begin position="232"/>
        <end position="257"/>
    </location>
</feature>
<accession>A0A7E6FAQ4</accession>
<name>A0A7E6FAQ4_9MOLL</name>
<keyword evidence="2 5" id="KW-0812">Transmembrane</keyword>
<feature type="transmembrane region" description="Helical" evidence="5">
    <location>
        <begin position="428"/>
        <end position="451"/>
    </location>
</feature>
<reference evidence="8" key="1">
    <citation type="submission" date="2025-08" db="UniProtKB">
        <authorList>
            <consortium name="RefSeq"/>
        </authorList>
    </citation>
    <scope>IDENTIFICATION</scope>
</reference>
<evidence type="ECO:0000256" key="1">
    <source>
        <dbReference type="ARBA" id="ARBA00004141"/>
    </source>
</evidence>
<sequence>MHKVWVFQRYSSLKIPCVLYSRGDYTRGFTAYIYIIGIYKCTTNTDLSVSEITEEILKKCGGYSLFQKILTIYVVIFVTCHSQAILTMVFIRESVPFACYPSNFNESLIPPNITLDEFLNKAAVEEEKCSVYNLDTKEGFYILPTSNSTKEPCNNGRKFYSDHLSSIVSEFDLVCEREWLKNIAVSAMFAGFLVGNILFGTLSDAFGRYKIFCVADLLNIFCRFVKIYSPNYTVFCIIYIIEGFGIAGTYIVLFTILQECVAQNYRMRLNYLMHGTFGFGAMILAGVAYVFPKWQHLLYASVIPPALVVIVALKFLPESPRWLLNKGKFTEAEKSFEKIAKTNRKNAAIAVKLIQKLQTERKSKLQAEIDENMKLGSKKIHKTYTAIDLLKKPRRAMISVNIWFNWLINSMIYYGVTLNSVDMSGNRYVNFLVMSAVEIPANILGCISFKWFGHRKPLCFFMVFGGINCIVSNFVPKGNFWFPLILAVLGKLGATASFDGVYLTTAEIFPTSVRNGGMGTASSFARFGGLISAPMLGLSVYGSWIPLSIFGVFGIVAGLLVLLLPETKDACLLQTLEDMDNL</sequence>
<feature type="transmembrane region" description="Helical" evidence="5">
    <location>
        <begin position="297"/>
        <end position="316"/>
    </location>
</feature>
<dbReference type="InterPro" id="IPR036259">
    <property type="entry name" value="MFS_trans_sf"/>
</dbReference>
<dbReference type="Proteomes" id="UP000515154">
    <property type="component" value="Linkage group LG13"/>
</dbReference>
<dbReference type="Pfam" id="PF00083">
    <property type="entry name" value="Sugar_tr"/>
    <property type="match status" value="1"/>
</dbReference>
<organism evidence="7 8">
    <name type="scientific">Octopus sinensis</name>
    <name type="common">East Asian common octopus</name>
    <dbReference type="NCBI Taxonomy" id="2607531"/>
    <lineage>
        <taxon>Eukaryota</taxon>
        <taxon>Metazoa</taxon>
        <taxon>Spiralia</taxon>
        <taxon>Lophotrochozoa</taxon>
        <taxon>Mollusca</taxon>
        <taxon>Cephalopoda</taxon>
        <taxon>Coleoidea</taxon>
        <taxon>Octopodiformes</taxon>
        <taxon>Octopoda</taxon>
        <taxon>Incirrata</taxon>
        <taxon>Octopodidae</taxon>
        <taxon>Octopus</taxon>
    </lineage>
</organism>
<keyword evidence="3 5" id="KW-1133">Transmembrane helix</keyword>
<feature type="domain" description="Major facilitator superfamily (MFS) profile" evidence="6">
    <location>
        <begin position="68"/>
        <end position="569"/>
    </location>
</feature>
<feature type="transmembrane region" description="Helical" evidence="5">
    <location>
        <begin position="69"/>
        <end position="91"/>
    </location>
</feature>
<evidence type="ECO:0000256" key="5">
    <source>
        <dbReference type="SAM" id="Phobius"/>
    </source>
</evidence>
<dbReference type="PROSITE" id="PS50850">
    <property type="entry name" value="MFS"/>
    <property type="match status" value="1"/>
</dbReference>
<dbReference type="PANTHER" id="PTHR24064">
    <property type="entry name" value="SOLUTE CARRIER FAMILY 22 MEMBER"/>
    <property type="match status" value="1"/>
</dbReference>
<evidence type="ECO:0000259" key="6">
    <source>
        <dbReference type="PROSITE" id="PS50850"/>
    </source>
</evidence>
<dbReference type="SUPFAM" id="SSF103473">
    <property type="entry name" value="MFS general substrate transporter"/>
    <property type="match status" value="1"/>
</dbReference>
<evidence type="ECO:0000313" key="7">
    <source>
        <dbReference type="Proteomes" id="UP000515154"/>
    </source>
</evidence>
<evidence type="ECO:0000256" key="3">
    <source>
        <dbReference type="ARBA" id="ARBA00022989"/>
    </source>
</evidence>
<feature type="transmembrane region" description="Helical" evidence="5">
    <location>
        <begin position="547"/>
        <end position="564"/>
    </location>
</feature>
<dbReference type="GO" id="GO:0022857">
    <property type="term" value="F:transmembrane transporter activity"/>
    <property type="evidence" value="ECO:0007669"/>
    <property type="project" value="InterPro"/>
</dbReference>
<keyword evidence="7" id="KW-1185">Reference proteome</keyword>
<evidence type="ECO:0000256" key="2">
    <source>
        <dbReference type="ARBA" id="ARBA00022692"/>
    </source>
</evidence>
<dbReference type="RefSeq" id="XP_036364375.1">
    <property type="nucleotide sequence ID" value="XM_036508482.1"/>
</dbReference>
<protein>
    <submittedName>
        <fullName evidence="8">Solute carrier family 22 member 15-like</fullName>
    </submittedName>
</protein>
<evidence type="ECO:0000313" key="8">
    <source>
        <dbReference type="RefSeq" id="XP_036364375.1"/>
    </source>
</evidence>
<evidence type="ECO:0000256" key="4">
    <source>
        <dbReference type="ARBA" id="ARBA00023136"/>
    </source>
</evidence>
<keyword evidence="4 5" id="KW-0472">Membrane</keyword>
<feature type="transmembrane region" description="Helical" evidence="5">
    <location>
        <begin position="269"/>
        <end position="291"/>
    </location>
</feature>
<feature type="transmembrane region" description="Helical" evidence="5">
    <location>
        <begin position="396"/>
        <end position="416"/>
    </location>
</feature>
<dbReference type="AlphaFoldDB" id="A0A7E6FAQ4"/>
<proteinExistence type="predicted"/>
<comment type="subcellular location">
    <subcellularLocation>
        <location evidence="1">Membrane</location>
        <topology evidence="1">Multi-pass membrane protein</topology>
    </subcellularLocation>
</comment>
<dbReference type="CDD" id="cd17317">
    <property type="entry name" value="MFS_SLC22"/>
    <property type="match status" value="1"/>
</dbReference>
<dbReference type="GO" id="GO:0016020">
    <property type="term" value="C:membrane"/>
    <property type="evidence" value="ECO:0007669"/>
    <property type="project" value="UniProtKB-SubCell"/>
</dbReference>
<feature type="transmembrane region" description="Helical" evidence="5">
    <location>
        <begin position="183"/>
        <end position="202"/>
    </location>
</feature>
<dbReference type="Gene3D" id="1.20.1250.20">
    <property type="entry name" value="MFS general substrate transporter like domains"/>
    <property type="match status" value="1"/>
</dbReference>
<dbReference type="KEGG" id="osn:115218678"/>
<gene>
    <name evidence="8" type="primary">LOC115218678</name>
</gene>
<dbReference type="InterPro" id="IPR020846">
    <property type="entry name" value="MFS_dom"/>
</dbReference>
<feature type="transmembrane region" description="Helical" evidence="5">
    <location>
        <begin position="458"/>
        <end position="475"/>
    </location>
</feature>
<dbReference type="InterPro" id="IPR005828">
    <property type="entry name" value="MFS_sugar_transport-like"/>
</dbReference>